<dbReference type="Proteomes" id="UP000278627">
    <property type="component" value="Unassembled WGS sequence"/>
</dbReference>
<keyword evidence="1" id="KW-1133">Transmembrane helix</keyword>
<evidence type="ECO:0000256" key="1">
    <source>
        <dbReference type="SAM" id="Phobius"/>
    </source>
</evidence>
<keyword evidence="3" id="KW-1185">Reference proteome</keyword>
<dbReference type="EMBL" id="UZAD01005837">
    <property type="protein sequence ID" value="VDN87597.1"/>
    <property type="molecule type" value="Genomic_DNA"/>
</dbReference>
<evidence type="ECO:0000313" key="3">
    <source>
        <dbReference type="Proteomes" id="UP000278627"/>
    </source>
</evidence>
<evidence type="ECO:0000313" key="4">
    <source>
        <dbReference type="WBParaSite" id="BPAG_0000644601-mRNA-1"/>
    </source>
</evidence>
<dbReference type="AlphaFoldDB" id="A0A0N4TE08"/>
<sequence>MEEARYLFQKGSQVQAIQILSNLLKRHFSDEMQQLKNISCEGRDICCSEEEYAGELRRGNEDFVKVIYIYFFFLSSNAAQLLFAEYSLR</sequence>
<protein>
    <submittedName>
        <fullName evidence="4">LisH domain-containing protein</fullName>
    </submittedName>
</protein>
<dbReference type="STRING" id="6280.A0A0N4TE08"/>
<name>A0A0N4TE08_BRUPA</name>
<feature type="transmembrane region" description="Helical" evidence="1">
    <location>
        <begin position="66"/>
        <end position="84"/>
    </location>
</feature>
<organism evidence="4">
    <name type="scientific">Brugia pahangi</name>
    <name type="common">Filarial nematode worm</name>
    <dbReference type="NCBI Taxonomy" id="6280"/>
    <lineage>
        <taxon>Eukaryota</taxon>
        <taxon>Metazoa</taxon>
        <taxon>Ecdysozoa</taxon>
        <taxon>Nematoda</taxon>
        <taxon>Chromadorea</taxon>
        <taxon>Rhabditida</taxon>
        <taxon>Spirurina</taxon>
        <taxon>Spiruromorpha</taxon>
        <taxon>Filarioidea</taxon>
        <taxon>Onchocercidae</taxon>
        <taxon>Brugia</taxon>
    </lineage>
</organism>
<reference evidence="4" key="1">
    <citation type="submission" date="2017-02" db="UniProtKB">
        <authorList>
            <consortium name="WormBaseParasite"/>
        </authorList>
    </citation>
    <scope>IDENTIFICATION</scope>
</reference>
<keyword evidence="1" id="KW-0472">Membrane</keyword>
<evidence type="ECO:0000313" key="2">
    <source>
        <dbReference type="EMBL" id="VDN87597.1"/>
    </source>
</evidence>
<dbReference type="WBParaSite" id="BPAG_0000644601-mRNA-1">
    <property type="protein sequence ID" value="BPAG_0000644601-mRNA-1"/>
    <property type="gene ID" value="BPAG_0000644601"/>
</dbReference>
<keyword evidence="1" id="KW-0812">Transmembrane</keyword>
<accession>A0A0N4TE08</accession>
<proteinExistence type="predicted"/>
<gene>
    <name evidence="2" type="ORF">BPAG_LOCUS6411</name>
</gene>
<reference evidence="2 3" key="2">
    <citation type="submission" date="2018-11" db="EMBL/GenBank/DDBJ databases">
        <authorList>
            <consortium name="Pathogen Informatics"/>
        </authorList>
    </citation>
    <scope>NUCLEOTIDE SEQUENCE [LARGE SCALE GENOMIC DNA]</scope>
</reference>